<protein>
    <submittedName>
        <fullName evidence="1">17107_t:CDS:1</fullName>
    </submittedName>
</protein>
<organism evidence="1 2">
    <name type="scientific">Funneliformis caledonium</name>
    <dbReference type="NCBI Taxonomy" id="1117310"/>
    <lineage>
        <taxon>Eukaryota</taxon>
        <taxon>Fungi</taxon>
        <taxon>Fungi incertae sedis</taxon>
        <taxon>Mucoromycota</taxon>
        <taxon>Glomeromycotina</taxon>
        <taxon>Glomeromycetes</taxon>
        <taxon>Glomerales</taxon>
        <taxon>Glomeraceae</taxon>
        <taxon>Funneliformis</taxon>
    </lineage>
</organism>
<dbReference type="AlphaFoldDB" id="A0A9N9AWG9"/>
<reference evidence="1" key="1">
    <citation type="submission" date="2021-06" db="EMBL/GenBank/DDBJ databases">
        <authorList>
            <person name="Kallberg Y."/>
            <person name="Tangrot J."/>
            <person name="Rosling A."/>
        </authorList>
    </citation>
    <scope>NUCLEOTIDE SEQUENCE</scope>
    <source>
        <strain evidence="1">UK204</strain>
    </source>
</reference>
<keyword evidence="2" id="KW-1185">Reference proteome</keyword>
<proteinExistence type="predicted"/>
<dbReference type="EMBL" id="CAJVPQ010001314">
    <property type="protein sequence ID" value="CAG8545168.1"/>
    <property type="molecule type" value="Genomic_DNA"/>
</dbReference>
<sequence length="120" mass="14111">MNLGYNTLCPSQPGLCDQYKLSFIDDNSIMFICDYAYHSDYYHGRCIYYEEFYKKGVVKNIELFLKQIEKSADVFTLEDLVNYNTEIETEDKDEDNSGKIDETLDILSKLTIEINQIESW</sequence>
<name>A0A9N9AWG9_9GLOM</name>
<gene>
    <name evidence="1" type="ORF">FCALED_LOCUS5838</name>
</gene>
<dbReference type="OrthoDB" id="2405354at2759"/>
<comment type="caution">
    <text evidence="1">The sequence shown here is derived from an EMBL/GenBank/DDBJ whole genome shotgun (WGS) entry which is preliminary data.</text>
</comment>
<evidence type="ECO:0000313" key="2">
    <source>
        <dbReference type="Proteomes" id="UP000789570"/>
    </source>
</evidence>
<evidence type="ECO:0000313" key="1">
    <source>
        <dbReference type="EMBL" id="CAG8545168.1"/>
    </source>
</evidence>
<dbReference type="Proteomes" id="UP000789570">
    <property type="component" value="Unassembled WGS sequence"/>
</dbReference>
<accession>A0A9N9AWG9</accession>